<name>A0ABT9F3E2_9FLAO</name>
<accession>A0ABT9F3E2</accession>
<proteinExistence type="predicted"/>
<comment type="caution">
    <text evidence="3">The sequence shown here is derived from an EMBL/GenBank/DDBJ whole genome shotgun (WGS) entry which is preliminary data.</text>
</comment>
<dbReference type="InterPro" id="IPR007213">
    <property type="entry name" value="Ppm1/Ppm2/Tcmp"/>
</dbReference>
<dbReference type="GO" id="GO:0032259">
    <property type="term" value="P:methylation"/>
    <property type="evidence" value="ECO:0007669"/>
    <property type="project" value="UniProtKB-KW"/>
</dbReference>
<protein>
    <submittedName>
        <fullName evidence="3">Class I SAM-dependent methyltransferase</fullName>
        <ecNumber evidence="3">2.1.1.-</ecNumber>
    </submittedName>
</protein>
<evidence type="ECO:0000313" key="4">
    <source>
        <dbReference type="Proteomes" id="UP001242342"/>
    </source>
</evidence>
<evidence type="ECO:0000313" key="3">
    <source>
        <dbReference type="EMBL" id="MDP2541233.1"/>
    </source>
</evidence>
<dbReference type="GO" id="GO:0008168">
    <property type="term" value="F:methyltransferase activity"/>
    <property type="evidence" value="ECO:0007669"/>
    <property type="project" value="UniProtKB-KW"/>
</dbReference>
<keyword evidence="1 3" id="KW-0489">Methyltransferase</keyword>
<keyword evidence="4" id="KW-1185">Reference proteome</keyword>
<reference evidence="3 4" key="1">
    <citation type="submission" date="2023-07" db="EMBL/GenBank/DDBJ databases">
        <title>Genome content predicts the carbon catabolic preferences of heterotrophic bacteria.</title>
        <authorList>
            <person name="Gralka M."/>
        </authorList>
    </citation>
    <scope>NUCLEOTIDE SEQUENCE [LARGE SCALE GENOMIC DNA]</scope>
    <source>
        <strain evidence="3 4">4G03</strain>
    </source>
</reference>
<evidence type="ECO:0000256" key="2">
    <source>
        <dbReference type="ARBA" id="ARBA00022679"/>
    </source>
</evidence>
<sequence>MKIVSCVLMSGLGIEIHETAFVTSTFRSLNAELSRDVYARLWSNSRTDELVKKYLNNVCEEEVSAHCLRNRFFLEEIERLKPAVVINFGSGFSMYPFLLDKSIINIEIDKEEIISYKEERVNEFQKNGELPDRIIHFIGVDFSKDYVGVLLEKIKRIKKNKTSFVLIEGVLFFLSRKDTDKLFDFFSMLQRKGDYIGSASFQKDLKKSKGFKKLLDFCNKEMVKTEASYWQTIEDDFYRTNKNYELLNHQDYFSLSEKYNNEVKLEKDLILNENFYILKKIV</sequence>
<dbReference type="EMBL" id="JAUYVU010000004">
    <property type="protein sequence ID" value="MDP2541233.1"/>
    <property type="molecule type" value="Genomic_DNA"/>
</dbReference>
<dbReference type="Pfam" id="PF04072">
    <property type="entry name" value="LCM"/>
    <property type="match status" value="1"/>
</dbReference>
<dbReference type="Proteomes" id="UP001242342">
    <property type="component" value="Unassembled WGS sequence"/>
</dbReference>
<dbReference type="InterPro" id="IPR029063">
    <property type="entry name" value="SAM-dependent_MTases_sf"/>
</dbReference>
<gene>
    <name evidence="3" type="ORF">Q8W23_07050</name>
</gene>
<keyword evidence="2 3" id="KW-0808">Transferase</keyword>
<organism evidence="3 4">
    <name type="scientific">Tenacibaculum discolor</name>
    <dbReference type="NCBI Taxonomy" id="361581"/>
    <lineage>
        <taxon>Bacteria</taxon>
        <taxon>Pseudomonadati</taxon>
        <taxon>Bacteroidota</taxon>
        <taxon>Flavobacteriia</taxon>
        <taxon>Flavobacteriales</taxon>
        <taxon>Flavobacteriaceae</taxon>
        <taxon>Tenacibaculum</taxon>
    </lineage>
</organism>
<dbReference type="SUPFAM" id="SSF53335">
    <property type="entry name" value="S-adenosyl-L-methionine-dependent methyltransferases"/>
    <property type="match status" value="1"/>
</dbReference>
<evidence type="ECO:0000256" key="1">
    <source>
        <dbReference type="ARBA" id="ARBA00022603"/>
    </source>
</evidence>
<dbReference type="RefSeq" id="WP_237270752.1">
    <property type="nucleotide sequence ID" value="NZ_JAUYVU010000004.1"/>
</dbReference>
<dbReference type="Gene3D" id="3.40.50.150">
    <property type="entry name" value="Vaccinia Virus protein VP39"/>
    <property type="match status" value="1"/>
</dbReference>
<dbReference type="EC" id="2.1.1.-" evidence="3"/>